<dbReference type="EMBL" id="HBHR01019615">
    <property type="protein sequence ID" value="CAD9871021.1"/>
    <property type="molecule type" value="Transcribed_RNA"/>
</dbReference>
<name>A0A7S2V3R0_9STRA</name>
<dbReference type="PANTHER" id="PTHR28617:SF1">
    <property type="entry name" value="CILIA- AND FLAGELLA-ASSOCIATED PROTEIN 77"/>
    <property type="match status" value="1"/>
</dbReference>
<gene>
    <name evidence="1" type="ORF">FJAP1339_LOCUS9952</name>
</gene>
<dbReference type="Pfam" id="PF14825">
    <property type="entry name" value="CFAP77"/>
    <property type="match status" value="1"/>
</dbReference>
<reference evidence="1" key="1">
    <citation type="submission" date="2021-01" db="EMBL/GenBank/DDBJ databases">
        <authorList>
            <person name="Corre E."/>
            <person name="Pelletier E."/>
            <person name="Niang G."/>
            <person name="Scheremetjew M."/>
            <person name="Finn R."/>
            <person name="Kale V."/>
            <person name="Holt S."/>
            <person name="Cochrane G."/>
            <person name="Meng A."/>
            <person name="Brown T."/>
            <person name="Cohen L."/>
        </authorList>
    </citation>
    <scope>NUCLEOTIDE SEQUENCE</scope>
    <source>
        <strain evidence="1">CCMP1661</strain>
    </source>
</reference>
<dbReference type="InterPro" id="IPR029147">
    <property type="entry name" value="CFAP77"/>
</dbReference>
<protein>
    <submittedName>
        <fullName evidence="1">Uncharacterized protein</fullName>
    </submittedName>
</protein>
<evidence type="ECO:0000313" key="1">
    <source>
        <dbReference type="EMBL" id="CAD9871021.1"/>
    </source>
</evidence>
<sequence length="207" mass="22990">MKKRTMVKDQIGAVRSTTYDLPTDEFVYGSKVAKDNEGAGAVLSKWVVGTPSQPKESQQSFIKTNRAAINQGNITAKAQREFALAHPDITFTPPALRRERELAESKRTQFDGPFGIRTNDGRESINELIQAKFTSFQGENHDYPDMAGMKKKGALPKPRNTAAATGHLIVAQQKVSPPQQKEYFKMKKFQNVAPKIDRQGNVNLGGR</sequence>
<organism evidence="1">
    <name type="scientific">Fibrocapsa japonica</name>
    <dbReference type="NCBI Taxonomy" id="94617"/>
    <lineage>
        <taxon>Eukaryota</taxon>
        <taxon>Sar</taxon>
        <taxon>Stramenopiles</taxon>
        <taxon>Ochrophyta</taxon>
        <taxon>Raphidophyceae</taxon>
        <taxon>Chattonellales</taxon>
        <taxon>Chattonellaceae</taxon>
        <taxon>Fibrocapsa</taxon>
    </lineage>
</organism>
<accession>A0A7S2V3R0</accession>
<dbReference type="PANTHER" id="PTHR28617">
    <property type="entry name" value="CILIA- AND FLAGELLA-ASSOCIATED PROTEIN 77"/>
    <property type="match status" value="1"/>
</dbReference>
<dbReference type="AlphaFoldDB" id="A0A7S2V3R0"/>
<proteinExistence type="predicted"/>